<dbReference type="Pfam" id="PF04408">
    <property type="entry name" value="WHD_HA2"/>
    <property type="match status" value="1"/>
</dbReference>
<dbReference type="InterPro" id="IPR014001">
    <property type="entry name" value="Helicase_ATP-bd"/>
</dbReference>
<dbReference type="SMART" id="SM00487">
    <property type="entry name" value="DEXDc"/>
    <property type="match status" value="1"/>
</dbReference>
<dbReference type="CDD" id="cd17990">
    <property type="entry name" value="DEXHc_HrpB"/>
    <property type="match status" value="1"/>
</dbReference>
<dbReference type="PANTHER" id="PTHR43519:SF1">
    <property type="entry name" value="ATP-DEPENDENT RNA HELICASE HRPB"/>
    <property type="match status" value="1"/>
</dbReference>
<dbReference type="GO" id="GO:0005524">
    <property type="term" value="F:ATP binding"/>
    <property type="evidence" value="ECO:0007669"/>
    <property type="project" value="InterPro"/>
</dbReference>
<dbReference type="SMART" id="SM00847">
    <property type="entry name" value="HA2"/>
    <property type="match status" value="1"/>
</dbReference>
<dbReference type="Pfam" id="PF08482">
    <property type="entry name" value="HrpB_C"/>
    <property type="match status" value="1"/>
</dbReference>
<dbReference type="PROSITE" id="PS51194">
    <property type="entry name" value="HELICASE_CTER"/>
    <property type="match status" value="1"/>
</dbReference>
<dbReference type="InterPro" id="IPR010225">
    <property type="entry name" value="HrpB"/>
</dbReference>
<dbReference type="GO" id="GO:0004386">
    <property type="term" value="F:helicase activity"/>
    <property type="evidence" value="ECO:0007669"/>
    <property type="project" value="UniProtKB-KW"/>
</dbReference>
<keyword evidence="1" id="KW-0067">ATP-binding</keyword>
<dbReference type="InterPro" id="IPR013689">
    <property type="entry name" value="RNA_helicase_ATP-dep_HrpB_C"/>
</dbReference>
<protein>
    <submittedName>
        <fullName evidence="1">ATP-dependent helicase HrpB</fullName>
    </submittedName>
</protein>
<dbReference type="PIRSF" id="PIRSF005496">
    <property type="entry name" value="ATP_hel_hrpB"/>
    <property type="match status" value="1"/>
</dbReference>
<keyword evidence="1" id="KW-0378">Hydrolase</keyword>
<dbReference type="RefSeq" id="WP_002515728.1">
    <property type="nucleotide sequence ID" value="NZ_AP022844.1"/>
</dbReference>
<dbReference type="InterPro" id="IPR011545">
    <property type="entry name" value="DEAD/DEAH_box_helicase_dom"/>
</dbReference>
<dbReference type="InterPro" id="IPR007502">
    <property type="entry name" value="Helicase-assoc_dom"/>
</dbReference>
<comment type="caution">
    <text evidence="1">The sequence shown here is derived from an EMBL/GenBank/DDBJ whole genome shotgun (WGS) entry which is preliminary data.</text>
</comment>
<dbReference type="SUPFAM" id="SSF52540">
    <property type="entry name" value="P-loop containing nucleoside triphosphate hydrolases"/>
    <property type="match status" value="1"/>
</dbReference>
<sequence>MGDRSVTRNCGPDLVRVGAGLPVAAYRDEITTALHGGRAVIVAPPGTGKTTFVPPLVASRCSGRVIVTQPRRVAARAAARRLATLTGTRPGEFASHTVHGESTTTRDTKVEFVTTGVLLRRLLSDPDLTGVDAVVLDEVHERHLDADLVVAMVCEVAQLRDDLTIVAMSATVDSSGWAAFLGGVEPAPVVEVASALHELEVEWAPAAGAAVESRGVSREFLGHLGTVTVDALDRHTEGSALVFVPGAREVDHVVADLRSRLAGIDVVGLSGAMSAREQDHALSDPGNVRRVIVSTAVAESSLTVPGVRLVVDSGLSREPRLDRGRGMTGLVTVRESRASAVQRAGRAARLGPGVAVRCLRAQDWAGMNADPTPEVDHADLVASLLSLAVWGSPRGEGMALPTPLPQDRVAAAEEELRDLGAVDAEGRITARGRHLATFPLDPRLARALTDGAAIIGSRRCAEIAAMLGLEDGQVDLVGQWRQLRSGRHPEAAMWRREADRLARLINDVPPTDITDDDAVATVVSLARPGWIARSRGVGSTSYLLACGTGVDLPRNCPPGLLGQPWLAVARTSRITSGALIRAAVPLSESAALESGEAMLTNDTPVTWDGGKVRGRRVSRLGAIELSSTPVRPDPVRARHVALEAVRSGGLDVASLTKNGESLRRRLALAHRVFGDPWPDVSDEALLACAEEWLDLDALAAGRGSDAASGLRGLLGWQESARLDEVAPETITVPSGSRIRVDYPEPGSDTSPVLAVKLQECFGWTDGPTVCDGRVRVVLHLLSPARRPLAVTDDLASFWASVYPAVRVENRGRYSKHPWPEDPMTATPTKRTNRALRGN</sequence>
<proteinExistence type="predicted"/>
<accession>A0A8B2VJT8</accession>
<evidence type="ECO:0000313" key="2">
    <source>
        <dbReference type="Proteomes" id="UP000226191"/>
    </source>
</evidence>
<dbReference type="Gene3D" id="3.40.50.300">
    <property type="entry name" value="P-loop containing nucleotide triphosphate hydrolases"/>
    <property type="match status" value="2"/>
</dbReference>
<organism evidence="1 2">
    <name type="scientific">Cutibacterium acnes</name>
    <name type="common">Propionibacterium acnes</name>
    <dbReference type="NCBI Taxonomy" id="1747"/>
    <lineage>
        <taxon>Bacteria</taxon>
        <taxon>Bacillati</taxon>
        <taxon>Actinomycetota</taxon>
        <taxon>Actinomycetes</taxon>
        <taxon>Propionibacteriales</taxon>
        <taxon>Propionibacteriaceae</taxon>
        <taxon>Cutibacterium</taxon>
    </lineage>
</organism>
<dbReference type="InterPro" id="IPR048333">
    <property type="entry name" value="HA2_WH"/>
</dbReference>
<dbReference type="CDD" id="cd18791">
    <property type="entry name" value="SF2_C_RHA"/>
    <property type="match status" value="1"/>
</dbReference>
<dbReference type="Pfam" id="PF00270">
    <property type="entry name" value="DEAD"/>
    <property type="match status" value="1"/>
</dbReference>
<name>A0A8B2VJT8_CUTAC</name>
<dbReference type="Pfam" id="PF00271">
    <property type="entry name" value="Helicase_C"/>
    <property type="match status" value="1"/>
</dbReference>
<reference evidence="1 2" key="1">
    <citation type="submission" date="2017-02" db="EMBL/GenBank/DDBJ databases">
        <title>Prevalence of linear plasmids in Cutibacterium acnes isolates obtained from cancerous prostatic tissue.</title>
        <authorList>
            <person name="Davidsson S."/>
            <person name="Bruggemann H."/>
        </authorList>
    </citation>
    <scope>NUCLEOTIDE SEQUENCE [LARGE SCALE GENOMIC DNA]</scope>
    <source>
        <strain evidence="1 2">11-78</strain>
    </source>
</reference>
<dbReference type="NCBIfam" id="TIGR01970">
    <property type="entry name" value="DEAH_box_HrpB"/>
    <property type="match status" value="1"/>
</dbReference>
<dbReference type="OrthoDB" id="9805617at2"/>
<dbReference type="PROSITE" id="PS51192">
    <property type="entry name" value="HELICASE_ATP_BIND_1"/>
    <property type="match status" value="1"/>
</dbReference>
<dbReference type="InterPro" id="IPR049614">
    <property type="entry name" value="HrpB_DEXH"/>
</dbReference>
<gene>
    <name evidence="1" type="ORF">B1B09_06060</name>
</gene>
<dbReference type="Gene3D" id="1.20.120.1080">
    <property type="match status" value="1"/>
</dbReference>
<dbReference type="PANTHER" id="PTHR43519">
    <property type="entry name" value="ATP-DEPENDENT RNA HELICASE HRPB"/>
    <property type="match status" value="1"/>
</dbReference>
<dbReference type="GeneID" id="92856142"/>
<dbReference type="AlphaFoldDB" id="A0A8B2VJT8"/>
<evidence type="ECO:0000313" key="1">
    <source>
        <dbReference type="EMBL" id="PGF35154.1"/>
    </source>
</evidence>
<dbReference type="Proteomes" id="UP000226191">
    <property type="component" value="Unassembled WGS sequence"/>
</dbReference>
<dbReference type="EMBL" id="MVCE01000002">
    <property type="protein sequence ID" value="PGF35154.1"/>
    <property type="molecule type" value="Genomic_DNA"/>
</dbReference>
<dbReference type="InterPro" id="IPR001650">
    <property type="entry name" value="Helicase_C-like"/>
</dbReference>
<dbReference type="InterPro" id="IPR027417">
    <property type="entry name" value="P-loop_NTPase"/>
</dbReference>
<keyword evidence="1" id="KW-0347">Helicase</keyword>
<keyword evidence="1" id="KW-0547">Nucleotide-binding</keyword>
<dbReference type="SMART" id="SM00490">
    <property type="entry name" value="HELICc"/>
    <property type="match status" value="1"/>
</dbReference>
<dbReference type="GO" id="GO:0003676">
    <property type="term" value="F:nucleic acid binding"/>
    <property type="evidence" value="ECO:0007669"/>
    <property type="project" value="InterPro"/>
</dbReference>